<proteinExistence type="predicted"/>
<evidence type="ECO:0000313" key="1">
    <source>
        <dbReference type="EMBL" id="ALY08644.1"/>
    </source>
</evidence>
<dbReference type="KEGG" id="vg:40079297"/>
<reference evidence="1 2" key="1">
    <citation type="submission" date="2015-11" db="EMBL/GenBank/DDBJ databases">
        <authorList>
            <person name="Amegashie A.K."/>
            <person name="Borst K.R."/>
            <person name="Casazza W.J."/>
            <person name="Chen K.H."/>
            <person name="Evans D.R."/>
            <person name="Huang J."/>
            <person name="Kaku B.M."/>
            <person name="Khetarpal S.K."/>
            <person name="Keifer M.E."/>
            <person name="Kolev H.M."/>
            <person name="McDonald H.N."/>
            <person name="Nkangabwa M.S."/>
            <person name="Rickstrew G.A."/>
            <person name="Schlossman J.R."/>
            <person name="Tender C.M."/>
            <person name="Thomas C.G."/>
            <person name="Vanderveen L.N."/>
            <person name="Varma R.N."/>
            <person name="Wong N."/>
            <person name="Zhang C.W."/>
            <person name="Cutting C.L."/>
            <person name="Davison P.A."/>
            <person name="Braun M.A."/>
            <person name="Lopez A.J."/>
            <person name="Jarvik J.W."/>
            <person name="Bradley K.W."/>
            <person name="Asai D.J."/>
            <person name="Bowman C.A."/>
            <person name="Russell D.A."/>
            <person name="Pope W.H."/>
            <person name="Jacobs-Sera D."/>
            <person name="Hendrix R.W."/>
            <person name="Hatfull G.F."/>
        </authorList>
    </citation>
    <scope>NUCLEOTIDE SEQUENCE [LARGE SCALE GENOMIC DNA]</scope>
</reference>
<gene>
    <name evidence="1" type="primary">44</name>
    <name evidence="1" type="ORF">CAPNMURICA_44</name>
</gene>
<accession>A0A0U4JFL4</accession>
<keyword evidence="2" id="KW-1185">Reference proteome</keyword>
<name>A0A0U4JFL4_9CAUD</name>
<organism evidence="1 2">
    <name type="scientific">Arthrobacter phage CapnMurica</name>
    <dbReference type="NCBI Taxonomy" id="1772294"/>
    <lineage>
        <taxon>Viruses</taxon>
        <taxon>Duplodnaviria</taxon>
        <taxon>Heunggongvirae</taxon>
        <taxon>Uroviricota</taxon>
        <taxon>Caudoviricetes</taxon>
        <taxon>Gordonvirus</taxon>
        <taxon>Gordonvirus captnmurica</taxon>
    </lineage>
</organism>
<dbReference type="RefSeq" id="YP_009603417.1">
    <property type="nucleotide sequence ID" value="NC_041951.1"/>
</dbReference>
<evidence type="ECO:0000313" key="2">
    <source>
        <dbReference type="Proteomes" id="UP000222888"/>
    </source>
</evidence>
<dbReference type="GeneID" id="40079297"/>
<sequence length="69" mass="8048">MSKNTKYVAFALFLPVLTAVVWVVWALLLPSIKDHFLRSVSKKVERNILKNKKRKTKGLRRAINKKARK</sequence>
<dbReference type="OrthoDB" id="38846at10239"/>
<dbReference type="Proteomes" id="UP000222888">
    <property type="component" value="Segment"/>
</dbReference>
<dbReference type="EMBL" id="KU160641">
    <property type="protein sequence ID" value="ALY08644.1"/>
    <property type="molecule type" value="Genomic_DNA"/>
</dbReference>
<protein>
    <submittedName>
        <fullName evidence="1">Uncharacterized protein</fullName>
    </submittedName>
</protein>